<comment type="similarity">
    <text evidence="1">Belongs to the universal stress protein A family.</text>
</comment>
<dbReference type="Pfam" id="PF00582">
    <property type="entry name" value="Usp"/>
    <property type="match status" value="1"/>
</dbReference>
<dbReference type="InterPro" id="IPR014729">
    <property type="entry name" value="Rossmann-like_a/b/a_fold"/>
</dbReference>
<dbReference type="PIRSF" id="PIRSF006276">
    <property type="entry name" value="UspA"/>
    <property type="match status" value="1"/>
</dbReference>
<dbReference type="RefSeq" id="WP_227229818.1">
    <property type="nucleotide sequence ID" value="NZ_JAJCVJ010000002.1"/>
</dbReference>
<evidence type="ECO:0000256" key="1">
    <source>
        <dbReference type="ARBA" id="ARBA00008791"/>
    </source>
</evidence>
<feature type="domain" description="UspA" evidence="2">
    <location>
        <begin position="1"/>
        <end position="139"/>
    </location>
</feature>
<dbReference type="PRINTS" id="PR01438">
    <property type="entry name" value="UNVRSLSTRESS"/>
</dbReference>
<dbReference type="SUPFAM" id="SSF52402">
    <property type="entry name" value="Adenine nucleotide alpha hydrolases-like"/>
    <property type="match status" value="1"/>
</dbReference>
<sequence length="145" mass="15339">MYDTILVPTDGSAAVVEAVERAVDLAERYDATVHALYVLDSTAYSTLDMSTSVVIDALEDEGETAVGYVAEQAEAAGVPAETAVVHGTPHRTIVDYAEEIGADLIVMGTHGRSGVDRFLLGSVTEKVVRTAPVPVMTVRVTDEES</sequence>
<reference evidence="3 4" key="1">
    <citation type="journal article" date="2019" name="Int. J. Syst. Evol. Microbiol.">
        <title>The Global Catalogue of Microorganisms (GCM) 10K type strain sequencing project: providing services to taxonomists for standard genome sequencing and annotation.</title>
        <authorList>
            <consortium name="The Broad Institute Genomics Platform"/>
            <consortium name="The Broad Institute Genome Sequencing Center for Infectious Disease"/>
            <person name="Wu L."/>
            <person name="Ma J."/>
        </authorList>
    </citation>
    <scope>NUCLEOTIDE SEQUENCE [LARGE SCALE GENOMIC DNA]</scope>
    <source>
        <strain evidence="3 4">CGMCC 1.12237</strain>
    </source>
</reference>
<protein>
    <submittedName>
        <fullName evidence="3">Universal stress protein</fullName>
    </submittedName>
</protein>
<dbReference type="AlphaFoldDB" id="A0ABD5RC49"/>
<dbReference type="PANTHER" id="PTHR46268">
    <property type="entry name" value="STRESS RESPONSE PROTEIN NHAX"/>
    <property type="match status" value="1"/>
</dbReference>
<dbReference type="Gene3D" id="3.40.50.620">
    <property type="entry name" value="HUPs"/>
    <property type="match status" value="1"/>
</dbReference>
<evidence type="ECO:0000313" key="3">
    <source>
        <dbReference type="EMBL" id="MFC5367569.1"/>
    </source>
</evidence>
<organism evidence="3 4">
    <name type="scientific">Salinirubrum litoreum</name>
    <dbReference type="NCBI Taxonomy" id="1126234"/>
    <lineage>
        <taxon>Archaea</taxon>
        <taxon>Methanobacteriati</taxon>
        <taxon>Methanobacteriota</taxon>
        <taxon>Stenosarchaea group</taxon>
        <taxon>Halobacteria</taxon>
        <taxon>Halobacteriales</taxon>
        <taxon>Haloferacaceae</taxon>
        <taxon>Salinirubrum</taxon>
    </lineage>
</organism>
<gene>
    <name evidence="3" type="ORF">ACFPJ5_11540</name>
</gene>
<dbReference type="PANTHER" id="PTHR46268:SF6">
    <property type="entry name" value="UNIVERSAL STRESS PROTEIN UP12"/>
    <property type="match status" value="1"/>
</dbReference>
<dbReference type="Proteomes" id="UP001596201">
    <property type="component" value="Unassembled WGS sequence"/>
</dbReference>
<evidence type="ECO:0000259" key="2">
    <source>
        <dbReference type="Pfam" id="PF00582"/>
    </source>
</evidence>
<dbReference type="CDD" id="cd00293">
    <property type="entry name" value="USP-like"/>
    <property type="match status" value="1"/>
</dbReference>
<dbReference type="InterPro" id="IPR006015">
    <property type="entry name" value="Universal_stress_UspA"/>
</dbReference>
<name>A0ABD5RC49_9EURY</name>
<accession>A0ABD5RC49</accession>
<comment type="caution">
    <text evidence="3">The sequence shown here is derived from an EMBL/GenBank/DDBJ whole genome shotgun (WGS) entry which is preliminary data.</text>
</comment>
<proteinExistence type="inferred from homology"/>
<evidence type="ECO:0000313" key="4">
    <source>
        <dbReference type="Proteomes" id="UP001596201"/>
    </source>
</evidence>
<dbReference type="EMBL" id="JBHSKX010000002">
    <property type="protein sequence ID" value="MFC5367569.1"/>
    <property type="molecule type" value="Genomic_DNA"/>
</dbReference>
<keyword evidence="4" id="KW-1185">Reference proteome</keyword>
<dbReference type="InterPro" id="IPR006016">
    <property type="entry name" value="UspA"/>
</dbReference>